<dbReference type="PANTHER" id="PTHR11774:SF6">
    <property type="entry name" value="PROTEIN FARNESYLTRANSFERASE SUBUNIT BETA"/>
    <property type="match status" value="1"/>
</dbReference>
<keyword evidence="8" id="KW-0812">Transmembrane</keyword>
<dbReference type="GeneTree" id="ENSGT00950000183128"/>
<reference evidence="10" key="3">
    <citation type="submission" date="2025-09" db="UniProtKB">
        <authorList>
            <consortium name="Ensembl"/>
        </authorList>
    </citation>
    <scope>IDENTIFICATION</scope>
</reference>
<dbReference type="Proteomes" id="UP000314982">
    <property type="component" value="Unassembled WGS sequence"/>
</dbReference>
<protein>
    <recommendedName>
        <fullName evidence="9">Prenyltransferase alpha-alpha toroid domain-containing protein</fullName>
    </recommendedName>
</protein>
<dbReference type="GO" id="GO:0005965">
    <property type="term" value="C:protein farnesyltransferase complex"/>
    <property type="evidence" value="ECO:0007669"/>
    <property type="project" value="TreeGrafter"/>
</dbReference>
<feature type="transmembrane region" description="Helical" evidence="8">
    <location>
        <begin position="314"/>
        <end position="335"/>
    </location>
</feature>
<evidence type="ECO:0000256" key="3">
    <source>
        <dbReference type="ARBA" id="ARBA00022602"/>
    </source>
</evidence>
<evidence type="ECO:0000259" key="9">
    <source>
        <dbReference type="Pfam" id="PF00432"/>
    </source>
</evidence>
<dbReference type="Gene3D" id="1.50.10.20">
    <property type="match status" value="1"/>
</dbReference>
<dbReference type="GO" id="GO:0046872">
    <property type="term" value="F:metal ion binding"/>
    <property type="evidence" value="ECO:0007669"/>
    <property type="project" value="UniProtKB-KW"/>
</dbReference>
<keyword evidence="8" id="KW-0472">Membrane</keyword>
<name>A0A4W5QEK8_9TELE</name>
<dbReference type="STRING" id="62062.ENSHHUP00000072493"/>
<evidence type="ECO:0000313" key="10">
    <source>
        <dbReference type="Ensembl" id="ENSHHUP00000072493.1"/>
    </source>
</evidence>
<evidence type="ECO:0000256" key="5">
    <source>
        <dbReference type="ARBA" id="ARBA00022723"/>
    </source>
</evidence>
<evidence type="ECO:0000256" key="1">
    <source>
        <dbReference type="ARBA" id="ARBA00001947"/>
    </source>
</evidence>
<comment type="similarity">
    <text evidence="2">Belongs to the protein prenyltransferase subunit beta family.</text>
</comment>
<comment type="cofactor">
    <cofactor evidence="1">
        <name>Zn(2+)</name>
        <dbReference type="ChEBI" id="CHEBI:29105"/>
    </cofactor>
</comment>
<evidence type="ECO:0000256" key="8">
    <source>
        <dbReference type="SAM" id="Phobius"/>
    </source>
</evidence>
<reference evidence="10" key="2">
    <citation type="submission" date="2025-08" db="UniProtKB">
        <authorList>
            <consortium name="Ensembl"/>
        </authorList>
    </citation>
    <scope>IDENTIFICATION</scope>
</reference>
<reference evidence="11" key="1">
    <citation type="submission" date="2018-06" db="EMBL/GenBank/DDBJ databases">
        <title>Genome assembly of Danube salmon.</title>
        <authorList>
            <person name="Macqueen D.J."/>
            <person name="Gundappa M.K."/>
        </authorList>
    </citation>
    <scope>NUCLEOTIDE SEQUENCE [LARGE SCALE GENOMIC DNA]</scope>
</reference>
<dbReference type="SUPFAM" id="SSF48239">
    <property type="entry name" value="Terpenoid cyclases/Protein prenyltransferases"/>
    <property type="match status" value="1"/>
</dbReference>
<keyword evidence="6" id="KW-0677">Repeat</keyword>
<evidence type="ECO:0000256" key="7">
    <source>
        <dbReference type="ARBA" id="ARBA00022833"/>
    </source>
</evidence>
<keyword evidence="5" id="KW-0479">Metal-binding</keyword>
<dbReference type="AlphaFoldDB" id="A0A4W5QEK8"/>
<feature type="domain" description="Prenyltransferase alpha-alpha toroid" evidence="9">
    <location>
        <begin position="49"/>
        <end position="255"/>
    </location>
</feature>
<accession>A0A4W5QEK8</accession>
<dbReference type="Pfam" id="PF00432">
    <property type="entry name" value="Prenyltrans"/>
    <property type="match status" value="1"/>
</dbReference>
<keyword evidence="7" id="KW-0862">Zinc</keyword>
<proteinExistence type="inferred from homology"/>
<evidence type="ECO:0000256" key="4">
    <source>
        <dbReference type="ARBA" id="ARBA00022679"/>
    </source>
</evidence>
<keyword evidence="11" id="KW-1185">Reference proteome</keyword>
<dbReference type="GO" id="GO:0004660">
    <property type="term" value="F:protein farnesyltransferase activity"/>
    <property type="evidence" value="ECO:0007669"/>
    <property type="project" value="TreeGrafter"/>
</dbReference>
<dbReference type="PANTHER" id="PTHR11774">
    <property type="entry name" value="GERANYLGERANYL TRANSFERASE TYPE BETA SUBUNIT"/>
    <property type="match status" value="1"/>
</dbReference>
<dbReference type="InterPro" id="IPR001330">
    <property type="entry name" value="Prenyltrans"/>
</dbReference>
<sequence>AIPSQPTALCHHEAVHSSELQPELGRVERADWQESVLLWLEGVASLLWSFMCFMVNSLYVCNSHCPLCPSSVCKFLAQCQSPTGGFAGGPCQAAHLAPTYAAVNALCIIGTQEAYNIIDRYSHFCYYSIIDRYSHFCYYNVIDRSTYCAASVASLTNIMTPTLFQDTPTWIVSCQNWEGGLGGVPGLEAHGGYTFCGMAAMVILGKEHMLDLKSLLRWVASRQMRFEGGFQGRCNKLVDGCYSFWQAGLLPLLHRALFKGGIGTAFMDVINVSLVTLNNATLYNVYISYITHLICIYCTLYHLLHLAYAVRPSLIHIFICTYSYSFLYTCVYKVVVVKLLDYLLDITAWSELEAQAFRYTRINIC</sequence>
<evidence type="ECO:0000256" key="2">
    <source>
        <dbReference type="ARBA" id="ARBA00010497"/>
    </source>
</evidence>
<evidence type="ECO:0000313" key="11">
    <source>
        <dbReference type="Proteomes" id="UP000314982"/>
    </source>
</evidence>
<dbReference type="InterPro" id="IPR045089">
    <property type="entry name" value="PGGT1B-like"/>
</dbReference>
<dbReference type="InterPro" id="IPR008930">
    <property type="entry name" value="Terpenoid_cyclase/PrenylTrfase"/>
</dbReference>
<evidence type="ECO:0000256" key="6">
    <source>
        <dbReference type="ARBA" id="ARBA00022737"/>
    </source>
</evidence>
<feature type="transmembrane region" description="Helical" evidence="8">
    <location>
        <begin position="286"/>
        <end position="307"/>
    </location>
</feature>
<dbReference type="Ensembl" id="ENSHHUT00000074893.1">
    <property type="protein sequence ID" value="ENSHHUP00000072493.1"/>
    <property type="gene ID" value="ENSHHUG00000042554.1"/>
</dbReference>
<keyword evidence="8" id="KW-1133">Transmembrane helix</keyword>
<keyword evidence="3" id="KW-0637">Prenyltransferase</keyword>
<keyword evidence="4" id="KW-0808">Transferase</keyword>
<organism evidence="10 11">
    <name type="scientific">Hucho hucho</name>
    <name type="common">huchen</name>
    <dbReference type="NCBI Taxonomy" id="62062"/>
    <lineage>
        <taxon>Eukaryota</taxon>
        <taxon>Metazoa</taxon>
        <taxon>Chordata</taxon>
        <taxon>Craniata</taxon>
        <taxon>Vertebrata</taxon>
        <taxon>Euteleostomi</taxon>
        <taxon>Actinopterygii</taxon>
        <taxon>Neopterygii</taxon>
        <taxon>Teleostei</taxon>
        <taxon>Protacanthopterygii</taxon>
        <taxon>Salmoniformes</taxon>
        <taxon>Salmonidae</taxon>
        <taxon>Salmoninae</taxon>
        <taxon>Hucho</taxon>
    </lineage>
</organism>